<reference evidence="2 3" key="1">
    <citation type="submission" date="2019-12" db="EMBL/GenBank/DDBJ databases">
        <title>Whole genome shotgun sequence of Streptomyces caniferus NBRC 15389.</title>
        <authorList>
            <person name="Ichikawa N."/>
            <person name="Kimura A."/>
            <person name="Kitahashi Y."/>
            <person name="Komaki H."/>
            <person name="Tamura T."/>
        </authorList>
    </citation>
    <scope>NUCLEOTIDE SEQUENCE [LARGE SCALE GENOMIC DNA]</scope>
    <source>
        <strain evidence="2 3">NBRC 15389</strain>
    </source>
</reference>
<dbReference type="AlphaFoldDB" id="A0A640S7Y2"/>
<proteinExistence type="predicted"/>
<feature type="region of interest" description="Disordered" evidence="1">
    <location>
        <begin position="479"/>
        <end position="569"/>
    </location>
</feature>
<comment type="caution">
    <text evidence="2">The sequence shown here is derived from an EMBL/GenBank/DDBJ whole genome shotgun (WGS) entry which is preliminary data.</text>
</comment>
<name>A0A640S7Y2_9ACTN</name>
<accession>A0A640S7Y2</accession>
<sequence>MTVYSQHANRGKNQILATYQGPDGVVSKTVTSLGDSRLTVPIVDALNRISAFATVPVSVHDCREQRVDYYPRKHLAALTDATARADLLCGAHSLWYEYVCLRLHQALADLDNALLIVPDTVSRAIRSELELEEAELGAALDDSSGTSSVPDMENARHWEFGHPFVKYDDGMDTLSDETREQLDRCEAGFTTEERENAVAGLRVLVTAHSRCAGTGASLDDPSREIFAEPYDSDGFYMTVQAPEPGDDDGSWEIEIGHWEPDDPDEEYGEHSSATGSTVIGCTLPKLGGVLGEGDVPDVVQGFDGPVPSDQSGELSRAGLLGGEDGDRVDGLEAELPGLAVDAAADDLDGLAGAGEEQVVDRAHLQSADLLAAVTGRAGPVLQWDLRPGKGLELPTELLRVALGDHDVGLPVEQVDGMVMLGVHRVAGDDCASQILEGVEQRPEAGDLVGLLTDVHLGQDQYVHVVAGGQEVDLPSLRAGRTPQRLPVDREPSQLLSPGLPVREPGSDRPVQGVRVDSGEQSPDRGFRGPGPFRDQRGDGRAEAFQQSRKIAPGHFRMRSELFKGGGGQG</sequence>
<organism evidence="2 3">
    <name type="scientific">Streptomyces caniferus</name>
    <dbReference type="NCBI Taxonomy" id="285557"/>
    <lineage>
        <taxon>Bacteria</taxon>
        <taxon>Bacillati</taxon>
        <taxon>Actinomycetota</taxon>
        <taxon>Actinomycetes</taxon>
        <taxon>Kitasatosporales</taxon>
        <taxon>Streptomycetaceae</taxon>
        <taxon>Streptomyces</taxon>
    </lineage>
</organism>
<gene>
    <name evidence="2" type="ORF">Scani_27540</name>
</gene>
<protein>
    <submittedName>
        <fullName evidence="2">Uncharacterized protein</fullName>
    </submittedName>
</protein>
<dbReference type="EMBL" id="BLIN01000003">
    <property type="protein sequence ID" value="GFE06486.1"/>
    <property type="molecule type" value="Genomic_DNA"/>
</dbReference>
<evidence type="ECO:0000256" key="1">
    <source>
        <dbReference type="SAM" id="MobiDB-lite"/>
    </source>
</evidence>
<evidence type="ECO:0000313" key="2">
    <source>
        <dbReference type="EMBL" id="GFE06486.1"/>
    </source>
</evidence>
<dbReference type="Proteomes" id="UP000435837">
    <property type="component" value="Unassembled WGS sequence"/>
</dbReference>
<evidence type="ECO:0000313" key="3">
    <source>
        <dbReference type="Proteomes" id="UP000435837"/>
    </source>
</evidence>